<sequence length="501" mass="56745">LLPLPLLPEYTNGQHFSWRRLAQFCKRSFMRYATVEVNNRLLICKLAQELARLPPANLLLLSVMLDFIRALSRGRCGSTTNFNGLAAFYLVKYFSSPMFLRPYNPGRASKLDKHYFPLLLYLVLKWPAVKKHVETNANNPIPLPKNSLKQSISVNPYYCSEQAPKPVKIKDSCAQTDDFVDFESCSEIASENNCFKSISQCSYLEDNYSEAVSEMGICTFLRDTGCQTEEIVQKTKDIEDYLLRANEIRCCCTYASNYESSLNENVPLNKYCQTSFNDITRVQSKTDVSTSTDKTMLKPCQCDINRKSIKRLILTRNVGVNTDDLPGIRSYQLPKATSQGTSLCSAKTYISNNGYIYDDYSDSTLNLIGNTEETNSLQDENDILGRIAKIGWTYTPPRSTGPTSPLISPKAISKTALKKENYTICYNEKEKLSKEDKENCSSTESLKSKRSISNVSFPKSKKSFTVANIKNKLDFFKIFTGKKLKSSCSFDEISSVKYKKM</sequence>
<accession>A0A0T6B1Z6</accession>
<protein>
    <submittedName>
        <fullName evidence="1">Uncharacterized protein</fullName>
    </submittedName>
</protein>
<organism evidence="1 2">
    <name type="scientific">Oryctes borbonicus</name>
    <dbReference type="NCBI Taxonomy" id="1629725"/>
    <lineage>
        <taxon>Eukaryota</taxon>
        <taxon>Metazoa</taxon>
        <taxon>Ecdysozoa</taxon>
        <taxon>Arthropoda</taxon>
        <taxon>Hexapoda</taxon>
        <taxon>Insecta</taxon>
        <taxon>Pterygota</taxon>
        <taxon>Neoptera</taxon>
        <taxon>Endopterygota</taxon>
        <taxon>Coleoptera</taxon>
        <taxon>Polyphaga</taxon>
        <taxon>Scarabaeiformia</taxon>
        <taxon>Scarabaeidae</taxon>
        <taxon>Dynastinae</taxon>
        <taxon>Oryctes</taxon>
    </lineage>
</organism>
<gene>
    <name evidence="1" type="ORF">AMK59_6010</name>
</gene>
<evidence type="ECO:0000313" key="1">
    <source>
        <dbReference type="EMBL" id="KRT81370.1"/>
    </source>
</evidence>
<dbReference type="OrthoDB" id="8123889at2759"/>
<reference evidence="1 2" key="1">
    <citation type="submission" date="2015-09" db="EMBL/GenBank/DDBJ databases">
        <title>Draft genome of the scarab beetle Oryctes borbonicus.</title>
        <authorList>
            <person name="Meyer J.M."/>
            <person name="Markov G.V."/>
            <person name="Baskaran P."/>
            <person name="Herrmann M."/>
            <person name="Sommer R.J."/>
            <person name="Roedelsperger C."/>
        </authorList>
    </citation>
    <scope>NUCLEOTIDE SEQUENCE [LARGE SCALE GENOMIC DNA]</scope>
    <source>
        <strain evidence="1">OB123</strain>
        <tissue evidence="1">Whole animal</tissue>
    </source>
</reference>
<dbReference type="Proteomes" id="UP000051574">
    <property type="component" value="Unassembled WGS sequence"/>
</dbReference>
<feature type="non-terminal residue" evidence="1">
    <location>
        <position position="1"/>
    </location>
</feature>
<comment type="caution">
    <text evidence="1">The sequence shown here is derived from an EMBL/GenBank/DDBJ whole genome shotgun (WGS) entry which is preliminary data.</text>
</comment>
<evidence type="ECO:0000313" key="2">
    <source>
        <dbReference type="Proteomes" id="UP000051574"/>
    </source>
</evidence>
<dbReference type="EMBL" id="LJIG01016182">
    <property type="protein sequence ID" value="KRT81370.1"/>
    <property type="molecule type" value="Genomic_DNA"/>
</dbReference>
<keyword evidence="2" id="KW-1185">Reference proteome</keyword>
<name>A0A0T6B1Z6_9SCAR</name>
<feature type="non-terminal residue" evidence="1">
    <location>
        <position position="501"/>
    </location>
</feature>
<dbReference type="AlphaFoldDB" id="A0A0T6B1Z6"/>
<proteinExistence type="predicted"/>